<dbReference type="AlphaFoldDB" id="A0A934V4R8"/>
<keyword evidence="3" id="KW-1185">Reference proteome</keyword>
<evidence type="ECO:0000313" key="3">
    <source>
        <dbReference type="Proteomes" id="UP000635245"/>
    </source>
</evidence>
<name>A0A934V4R8_9PSEU</name>
<dbReference type="EMBL" id="JAENJH010000011">
    <property type="protein sequence ID" value="MBK1788651.1"/>
    <property type="molecule type" value="Genomic_DNA"/>
</dbReference>
<sequence length="65" mass="7443">MPAGWAWDAVQAEVAYRQEELRKSGRGGRARGRRWGRRGTTEVRIPEQRVTEHDAERATSLPRPS</sequence>
<protein>
    <submittedName>
        <fullName evidence="2">Uncharacterized protein</fullName>
    </submittedName>
</protein>
<accession>A0A934V4R8</accession>
<reference evidence="2" key="1">
    <citation type="submission" date="2020-12" db="EMBL/GenBank/DDBJ databases">
        <title>Prauserella sp. ASG 168, a novel actinomycete isolated from cave rock.</title>
        <authorList>
            <person name="Suriyachadkun C."/>
        </authorList>
    </citation>
    <scope>NUCLEOTIDE SEQUENCE</scope>
    <source>
        <strain evidence="2">ASG 168</strain>
    </source>
</reference>
<proteinExistence type="predicted"/>
<evidence type="ECO:0000313" key="2">
    <source>
        <dbReference type="EMBL" id="MBK1788651.1"/>
    </source>
</evidence>
<evidence type="ECO:0000256" key="1">
    <source>
        <dbReference type="SAM" id="MobiDB-lite"/>
    </source>
</evidence>
<comment type="caution">
    <text evidence="2">The sequence shown here is derived from an EMBL/GenBank/DDBJ whole genome shotgun (WGS) entry which is preliminary data.</text>
</comment>
<feature type="compositionally biased region" description="Basic residues" evidence="1">
    <location>
        <begin position="24"/>
        <end position="37"/>
    </location>
</feature>
<gene>
    <name evidence="2" type="ORF">JHE00_30360</name>
</gene>
<feature type="region of interest" description="Disordered" evidence="1">
    <location>
        <begin position="21"/>
        <end position="65"/>
    </location>
</feature>
<feature type="compositionally biased region" description="Basic and acidic residues" evidence="1">
    <location>
        <begin position="39"/>
        <end position="57"/>
    </location>
</feature>
<organism evidence="2 3">
    <name type="scientific">Prauserella cavernicola</name>
    <dbReference type="NCBI Taxonomy" id="2800127"/>
    <lineage>
        <taxon>Bacteria</taxon>
        <taxon>Bacillati</taxon>
        <taxon>Actinomycetota</taxon>
        <taxon>Actinomycetes</taxon>
        <taxon>Pseudonocardiales</taxon>
        <taxon>Pseudonocardiaceae</taxon>
        <taxon>Prauserella</taxon>
    </lineage>
</organism>
<dbReference type="Proteomes" id="UP000635245">
    <property type="component" value="Unassembled WGS sequence"/>
</dbReference>